<evidence type="ECO:0000313" key="1">
    <source>
        <dbReference type="EMBL" id="KAK4824309.1"/>
    </source>
</evidence>
<keyword evidence="2" id="KW-1185">Reference proteome</keyword>
<name>A0AAN7NCQ2_MYCAM</name>
<dbReference type="EMBL" id="JAUNZN010000003">
    <property type="protein sequence ID" value="KAK4824309.1"/>
    <property type="molecule type" value="Genomic_DNA"/>
</dbReference>
<evidence type="ECO:0000313" key="2">
    <source>
        <dbReference type="Proteomes" id="UP001333110"/>
    </source>
</evidence>
<comment type="caution">
    <text evidence="1">The sequence shown here is derived from an EMBL/GenBank/DDBJ whole genome shotgun (WGS) entry which is preliminary data.</text>
</comment>
<proteinExistence type="predicted"/>
<protein>
    <submittedName>
        <fullName evidence="1">Uncharacterized protein</fullName>
    </submittedName>
</protein>
<dbReference type="AlphaFoldDB" id="A0AAN7NCQ2"/>
<gene>
    <name evidence="1" type="ORF">QYF61_013054</name>
</gene>
<dbReference type="Proteomes" id="UP001333110">
    <property type="component" value="Unassembled WGS sequence"/>
</dbReference>
<reference evidence="1 2" key="1">
    <citation type="journal article" date="2023" name="J. Hered.">
        <title>Chromosome-level genome of the wood stork (Mycteria americana) provides insight into avian chromosome evolution.</title>
        <authorList>
            <person name="Flamio R. Jr."/>
            <person name="Ramstad K.M."/>
        </authorList>
    </citation>
    <scope>NUCLEOTIDE SEQUENCE [LARGE SCALE GENOMIC DNA]</scope>
    <source>
        <strain evidence="1">JAX WOST 10</strain>
    </source>
</reference>
<sequence length="390" mass="43930">MGFLGHLGTLLAHIQAAVNQHPQDFFRRAAFQPLFPKPVALHGVVVTQVQDPALGLVKPHTIDLGPLIQPVQIPLQSLPTLKQIDTATQFGVICELIEVALNALVQIIDKDIKQDWPQHRALGNNTRHLVVEGDEVGQAGPAFHEPMLTGPDPLVGLHMAVERTQDEPLHNLPQYQGLLVNDGEWLGKLLRQLPQYSQVDPIRPHRLVSVQVAQQVINCFLLDYGGYKRDTDLLESPAKDHKDDEGTGASLLRRKADRAETVQLGEEKAQGDLINVYKYLKGECKEDGARLFSVVPSNRTRGNEHKLKHRRFLLNIGKHILTVRVTCPGRLWSLHPWRYSEAIWTWSWANSLLEQALLEQACCTSHNLCWHIRVTCIWLGLLLEREEDNG</sequence>
<organism evidence="1 2">
    <name type="scientific">Mycteria americana</name>
    <name type="common">Wood stork</name>
    <dbReference type="NCBI Taxonomy" id="33587"/>
    <lineage>
        <taxon>Eukaryota</taxon>
        <taxon>Metazoa</taxon>
        <taxon>Chordata</taxon>
        <taxon>Craniata</taxon>
        <taxon>Vertebrata</taxon>
        <taxon>Euteleostomi</taxon>
        <taxon>Archelosauria</taxon>
        <taxon>Archosauria</taxon>
        <taxon>Dinosauria</taxon>
        <taxon>Saurischia</taxon>
        <taxon>Theropoda</taxon>
        <taxon>Coelurosauria</taxon>
        <taxon>Aves</taxon>
        <taxon>Neognathae</taxon>
        <taxon>Neoaves</taxon>
        <taxon>Aequornithes</taxon>
        <taxon>Ciconiiformes</taxon>
        <taxon>Ciconiidae</taxon>
        <taxon>Mycteria</taxon>
    </lineage>
</organism>
<accession>A0AAN7NCQ2</accession>